<sequence>MSLYGINLEELGSGLLKSFLEENYICAGYPGTGDLEQHSREEISSKLAAAGYHGQELEGATHTLDIFVNAMQDGDYVLIADEEWVYLGDLGDYFYDTRHSGTEDSTAHRRGVTWLKSLPLAAVNPSVTELLASDSRITVYSGVLPAARIDLWLGDQTGDGGSAAGACSVQVDEATIAHALAILKAALHSTDVERQERAAVAILQYAR</sequence>
<name>A0ABW5F8E6_9BACL</name>
<proteinExistence type="predicted"/>
<evidence type="ECO:0000313" key="1">
    <source>
        <dbReference type="EMBL" id="MFD2410840.1"/>
    </source>
</evidence>
<comment type="caution">
    <text evidence="1">The sequence shown here is derived from an EMBL/GenBank/DDBJ whole genome shotgun (WGS) entry which is preliminary data.</text>
</comment>
<reference evidence="2" key="1">
    <citation type="journal article" date="2019" name="Int. J. Syst. Evol. Microbiol.">
        <title>The Global Catalogue of Microorganisms (GCM) 10K type strain sequencing project: providing services to taxonomists for standard genome sequencing and annotation.</title>
        <authorList>
            <consortium name="The Broad Institute Genomics Platform"/>
            <consortium name="The Broad Institute Genome Sequencing Center for Infectious Disease"/>
            <person name="Wu L."/>
            <person name="Ma J."/>
        </authorList>
    </citation>
    <scope>NUCLEOTIDE SEQUENCE [LARGE SCALE GENOMIC DNA]</scope>
    <source>
        <strain evidence="2">CCM 8725</strain>
    </source>
</reference>
<organism evidence="1 2">
    <name type="scientific">Paenibacillus rhizoplanae</name>
    <dbReference type="NCBI Taxonomy" id="1917181"/>
    <lineage>
        <taxon>Bacteria</taxon>
        <taxon>Bacillati</taxon>
        <taxon>Bacillota</taxon>
        <taxon>Bacilli</taxon>
        <taxon>Bacillales</taxon>
        <taxon>Paenibacillaceae</taxon>
        <taxon>Paenibacillus</taxon>
    </lineage>
</organism>
<gene>
    <name evidence="1" type="ORF">ACFSX3_13210</name>
</gene>
<accession>A0ABW5F8E6</accession>
<dbReference type="Proteomes" id="UP001597448">
    <property type="component" value="Unassembled WGS sequence"/>
</dbReference>
<dbReference type="RefSeq" id="WP_379256709.1">
    <property type="nucleotide sequence ID" value="NZ_JBHSVQ010000001.1"/>
</dbReference>
<protein>
    <submittedName>
        <fullName evidence="1">Uncharacterized protein</fullName>
    </submittedName>
</protein>
<dbReference type="EMBL" id="JBHUKY010000022">
    <property type="protein sequence ID" value="MFD2410840.1"/>
    <property type="molecule type" value="Genomic_DNA"/>
</dbReference>
<evidence type="ECO:0000313" key="2">
    <source>
        <dbReference type="Proteomes" id="UP001597448"/>
    </source>
</evidence>
<keyword evidence="2" id="KW-1185">Reference proteome</keyword>